<comment type="caution">
    <text evidence="2">The sequence shown here is derived from an EMBL/GenBank/DDBJ whole genome shotgun (WGS) entry which is preliminary data.</text>
</comment>
<feature type="compositionally biased region" description="Basic residues" evidence="1">
    <location>
        <begin position="31"/>
        <end position="41"/>
    </location>
</feature>
<name>I3DWC5_BACMT</name>
<feature type="region of interest" description="Disordered" evidence="1">
    <location>
        <begin position="24"/>
        <end position="75"/>
    </location>
</feature>
<organism evidence="2 3">
    <name type="scientific">Bacillus methanolicus PB1</name>
    <dbReference type="NCBI Taxonomy" id="997296"/>
    <lineage>
        <taxon>Bacteria</taxon>
        <taxon>Bacillati</taxon>
        <taxon>Bacillota</taxon>
        <taxon>Bacilli</taxon>
        <taxon>Bacillales</taxon>
        <taxon>Bacillaceae</taxon>
        <taxon>Bacillus</taxon>
    </lineage>
</organism>
<evidence type="ECO:0000313" key="3">
    <source>
        <dbReference type="Proteomes" id="UP000010523"/>
    </source>
</evidence>
<proteinExistence type="predicted"/>
<dbReference type="STRING" id="997296.PB1_13349"/>
<dbReference type="PATRIC" id="fig|997296.3.peg.2819"/>
<evidence type="ECO:0000313" key="2">
    <source>
        <dbReference type="EMBL" id="EIJ78546.1"/>
    </source>
</evidence>
<sequence length="75" mass="8662">MCSSENRGNTAAIALDKHVNGLILNQQGRREQKKAHQRRKEGKYGREDKAVVKRKSSERHQIAAKTRTGRQHERK</sequence>
<dbReference type="EMBL" id="AFEU01000003">
    <property type="protein sequence ID" value="EIJ78546.1"/>
    <property type="molecule type" value="Genomic_DNA"/>
</dbReference>
<accession>I3DWC5</accession>
<dbReference type="Proteomes" id="UP000010523">
    <property type="component" value="Unassembled WGS sequence"/>
</dbReference>
<protein>
    <submittedName>
        <fullName evidence="2">Uncharacterized protein</fullName>
    </submittedName>
</protein>
<evidence type="ECO:0000256" key="1">
    <source>
        <dbReference type="SAM" id="MobiDB-lite"/>
    </source>
</evidence>
<keyword evidence="3" id="KW-1185">Reference proteome</keyword>
<reference evidence="2 3" key="1">
    <citation type="journal article" date="2012" name="Appl. Environ. Microbiol.">
        <title>Genome Sequence of Thermotolerant Bacillus methanolicus: Features and Regulation Related to Methylotrophy and Production of L-Lysine and L-Glutamate from Methanol.</title>
        <authorList>
            <person name="Heggeset T.M."/>
            <person name="Krog A."/>
            <person name="Balzer S."/>
            <person name="Wentzel A."/>
            <person name="Ellingsen T.E."/>
            <person name="Brautaset T."/>
        </authorList>
    </citation>
    <scope>NUCLEOTIDE SEQUENCE [LARGE SCALE GENOMIC DNA]</scope>
    <source>
        <strain evidence="2 3">PB1</strain>
    </source>
</reference>
<gene>
    <name evidence="2" type="ORF">PB1_13349</name>
</gene>
<dbReference type="AlphaFoldDB" id="I3DWC5"/>
<feature type="compositionally biased region" description="Basic and acidic residues" evidence="1">
    <location>
        <begin position="42"/>
        <end position="51"/>
    </location>
</feature>